<accession>A0A8X8KGJ4</accession>
<gene>
    <name evidence="1" type="ORF">J7T32_012125</name>
</gene>
<organism evidence="1 2">
    <name type="scientific">Staphylococcus hominis</name>
    <dbReference type="NCBI Taxonomy" id="1290"/>
    <lineage>
        <taxon>Bacteria</taxon>
        <taxon>Bacillati</taxon>
        <taxon>Bacillota</taxon>
        <taxon>Bacilli</taxon>
        <taxon>Bacillales</taxon>
        <taxon>Staphylococcaceae</taxon>
        <taxon>Staphylococcus</taxon>
    </lineage>
</organism>
<dbReference type="AlphaFoldDB" id="A0A8X8KGJ4"/>
<name>A0A8X8KGJ4_STAHO</name>
<evidence type="ECO:0000313" key="1">
    <source>
        <dbReference type="EMBL" id="MCM5673469.1"/>
    </source>
</evidence>
<protein>
    <submittedName>
        <fullName evidence="1">DUF3269 family protein</fullName>
    </submittedName>
</protein>
<dbReference type="EMBL" id="JAGHKT020000041">
    <property type="protein sequence ID" value="MCM5673469.1"/>
    <property type="molecule type" value="Genomic_DNA"/>
</dbReference>
<dbReference type="RefSeq" id="WP_017175690.1">
    <property type="nucleotide sequence ID" value="NZ_CAXOOJ010000005.1"/>
</dbReference>
<keyword evidence="2" id="KW-1185">Reference proteome</keyword>
<comment type="caution">
    <text evidence="1">The sequence shown here is derived from an EMBL/GenBank/DDBJ whole genome shotgun (WGS) entry which is preliminary data.</text>
</comment>
<sequence length="81" mass="9540">MGLLEGHKQKYYLYQSDGWKMCSVIPLGNDTYNLGNFGGMHTRNVFKGNVTKAELDKLKRKYKLFRKEELKQQTTIDDFLF</sequence>
<proteinExistence type="predicted"/>
<evidence type="ECO:0000313" key="2">
    <source>
        <dbReference type="Proteomes" id="UP000665944"/>
    </source>
</evidence>
<reference evidence="1 2" key="1">
    <citation type="submission" date="2022-06" db="EMBL/GenBank/DDBJ databases">
        <title>Staphylococcus hominis ShoR14 genome sequence.</title>
        <authorList>
            <person name="Yeo C.C."/>
            <person name="Chew C.H."/>
            <person name="Che Hamzah A.M."/>
            <person name="Al-Trad E.I."/>
        </authorList>
    </citation>
    <scope>NUCLEOTIDE SEQUENCE [LARGE SCALE GENOMIC DNA]</scope>
    <source>
        <strain evidence="1 2">ShoR14</strain>
    </source>
</reference>
<dbReference type="Proteomes" id="UP000665944">
    <property type="component" value="Unassembled WGS sequence"/>
</dbReference>